<evidence type="ECO:0000313" key="7">
    <source>
        <dbReference type="Proteomes" id="UP000244880"/>
    </source>
</evidence>
<evidence type="ECO:0000259" key="5">
    <source>
        <dbReference type="PROSITE" id="PS50109"/>
    </source>
</evidence>
<dbReference type="EC" id="2.7.13.3" evidence="2"/>
<dbReference type="PANTHER" id="PTHR42878:SF14">
    <property type="entry name" value="OSMOLARITY TWO-COMPONENT SYSTEM PROTEIN SSK1"/>
    <property type="match status" value="1"/>
</dbReference>
<proteinExistence type="predicted"/>
<dbReference type="GO" id="GO:0007234">
    <property type="term" value="P:osmosensory signaling via phosphorelay pathway"/>
    <property type="evidence" value="ECO:0007669"/>
    <property type="project" value="TreeGrafter"/>
</dbReference>
<feature type="domain" description="Histidine kinase" evidence="5">
    <location>
        <begin position="38"/>
        <end position="252"/>
    </location>
</feature>
<organism evidence="6 7">
    <name type="scientific">Ascidiaceihabitans donghaensis</name>
    <dbReference type="NCBI Taxonomy" id="1510460"/>
    <lineage>
        <taxon>Bacteria</taxon>
        <taxon>Pseudomonadati</taxon>
        <taxon>Pseudomonadota</taxon>
        <taxon>Alphaproteobacteria</taxon>
        <taxon>Rhodobacterales</taxon>
        <taxon>Paracoccaceae</taxon>
        <taxon>Ascidiaceihabitans</taxon>
    </lineage>
</organism>
<dbReference type="Proteomes" id="UP000244880">
    <property type="component" value="Unassembled WGS sequence"/>
</dbReference>
<name>A0A2R8BGM9_9RHOB</name>
<evidence type="ECO:0000256" key="4">
    <source>
        <dbReference type="ARBA" id="ARBA00022777"/>
    </source>
</evidence>
<dbReference type="PANTHER" id="PTHR42878">
    <property type="entry name" value="TWO-COMPONENT HISTIDINE KINASE"/>
    <property type="match status" value="1"/>
</dbReference>
<keyword evidence="7" id="KW-1185">Reference proteome</keyword>
<dbReference type="GO" id="GO:0030295">
    <property type="term" value="F:protein kinase activator activity"/>
    <property type="evidence" value="ECO:0007669"/>
    <property type="project" value="TreeGrafter"/>
</dbReference>
<evidence type="ECO:0000313" key="6">
    <source>
        <dbReference type="EMBL" id="SPH22216.1"/>
    </source>
</evidence>
<keyword evidence="4" id="KW-0418">Kinase</keyword>
<dbReference type="Gene3D" id="3.30.565.10">
    <property type="entry name" value="Histidine kinase-like ATPase, C-terminal domain"/>
    <property type="match status" value="1"/>
</dbReference>
<dbReference type="PROSITE" id="PS50109">
    <property type="entry name" value="HIS_KIN"/>
    <property type="match status" value="1"/>
</dbReference>
<keyword evidence="3 6" id="KW-0808">Transferase</keyword>
<dbReference type="SUPFAM" id="SSF55874">
    <property type="entry name" value="ATPase domain of HSP90 chaperone/DNA topoisomerase II/histidine kinase"/>
    <property type="match status" value="1"/>
</dbReference>
<dbReference type="InterPro" id="IPR036890">
    <property type="entry name" value="HATPase_C_sf"/>
</dbReference>
<dbReference type="OrthoDB" id="9795133at2"/>
<gene>
    <name evidence="6" type="primary">kinB_2</name>
    <name evidence="6" type="ORF">ASD8599_02962</name>
</gene>
<reference evidence="6 7" key="1">
    <citation type="submission" date="2018-03" db="EMBL/GenBank/DDBJ databases">
        <authorList>
            <person name="Keele B.F."/>
        </authorList>
    </citation>
    <scope>NUCLEOTIDE SEQUENCE [LARGE SCALE GENOMIC DNA]</scope>
    <source>
        <strain evidence="6 7">CECT 8599</strain>
    </source>
</reference>
<dbReference type="InterPro" id="IPR005467">
    <property type="entry name" value="His_kinase_dom"/>
</dbReference>
<evidence type="ECO:0000256" key="3">
    <source>
        <dbReference type="ARBA" id="ARBA00022679"/>
    </source>
</evidence>
<dbReference type="GO" id="GO:0004673">
    <property type="term" value="F:protein histidine kinase activity"/>
    <property type="evidence" value="ECO:0007669"/>
    <property type="project" value="UniProtKB-EC"/>
</dbReference>
<dbReference type="EMBL" id="OMOR01000001">
    <property type="protein sequence ID" value="SPH22216.1"/>
    <property type="molecule type" value="Genomic_DNA"/>
</dbReference>
<evidence type="ECO:0000256" key="1">
    <source>
        <dbReference type="ARBA" id="ARBA00000085"/>
    </source>
</evidence>
<evidence type="ECO:0000256" key="2">
    <source>
        <dbReference type="ARBA" id="ARBA00012438"/>
    </source>
</evidence>
<sequence>MMRGAIVFQQSRDKKLTEPSDQTATVSDADDFDRFVHILGHDLRACVRALNVLPTWIEEDVVSHAPELMPLMSENITMMKAQSVRLDRMLVDLLEFSRVGRLQKIETVSIATVVEKSLQKLGMDTNGTTTTRIELSSIRCGPDDARRIFDILLSNAQKHGAAPFEVQVYEADGCCVIHVADAGHGIPFAHRGKVLEPMSTLQSRDTIEGSGMGLAILQKIAAIYQGAITWRDVEDSASTQAALVEIRLPLAS</sequence>
<dbReference type="InterPro" id="IPR050351">
    <property type="entry name" value="BphY/WalK/GraS-like"/>
</dbReference>
<dbReference type="PRINTS" id="PR00344">
    <property type="entry name" value="BCTRLSENSOR"/>
</dbReference>
<accession>A0A2R8BGM9</accession>
<dbReference type="Pfam" id="PF02518">
    <property type="entry name" value="HATPase_c"/>
    <property type="match status" value="1"/>
</dbReference>
<dbReference type="SMART" id="SM00387">
    <property type="entry name" value="HATPase_c"/>
    <property type="match status" value="1"/>
</dbReference>
<protein>
    <recommendedName>
        <fullName evidence="2">histidine kinase</fullName>
        <ecNumber evidence="2">2.7.13.3</ecNumber>
    </recommendedName>
</protein>
<dbReference type="GO" id="GO:0000156">
    <property type="term" value="F:phosphorelay response regulator activity"/>
    <property type="evidence" value="ECO:0007669"/>
    <property type="project" value="TreeGrafter"/>
</dbReference>
<dbReference type="InterPro" id="IPR004358">
    <property type="entry name" value="Sig_transdc_His_kin-like_C"/>
</dbReference>
<comment type="catalytic activity">
    <reaction evidence="1">
        <text>ATP + protein L-histidine = ADP + protein N-phospho-L-histidine.</text>
        <dbReference type="EC" id="2.7.13.3"/>
    </reaction>
</comment>
<dbReference type="InterPro" id="IPR003594">
    <property type="entry name" value="HATPase_dom"/>
</dbReference>
<dbReference type="AlphaFoldDB" id="A0A2R8BGM9"/>